<dbReference type="Gene3D" id="3.40.50.620">
    <property type="entry name" value="HUPs"/>
    <property type="match status" value="1"/>
</dbReference>
<sequence length="338" mass="36796">MSATPPPAPRVLSGIQPSGALHIGNYFGAIVQHIALQDRYPGQAYYFIADYHALTTLRDPARLRENVFEAAVTYLSLGLDPARSLLFRQSDIPEVHELAWLLACVTGLGLMERATSYKDKIAQGIKPSAGLFNYPLLMAADILIYDGTLVPVGKDQLQHVEFAQDMATYLNEAYAAGGPPLLVRPEALLGTAPIVPGSDGRKMSKSYGNLIPLFESGKKLRKLVGQIVTDSTPLGQPLHPDTCNVYALLKLFADEAEQAQIAGWYRAGARDGQPFGYGHAKVLLADKIDAHFAPARARREHLLQHPDEVEAVLRDSAARARPLARATIDRCRRAVGLA</sequence>
<evidence type="ECO:0000256" key="1">
    <source>
        <dbReference type="ARBA" id="ARBA00005594"/>
    </source>
</evidence>
<dbReference type="RefSeq" id="WP_224195081.1">
    <property type="nucleotide sequence ID" value="NZ_JAIRAU010000041.1"/>
</dbReference>
<keyword evidence="3 9" id="KW-0436">Ligase</keyword>
<keyword evidence="5 9" id="KW-0067">ATP-binding</keyword>
<dbReference type="EMBL" id="JAIRAU010000041">
    <property type="protein sequence ID" value="MBZ5713338.1"/>
    <property type="molecule type" value="Genomic_DNA"/>
</dbReference>
<keyword evidence="6 9" id="KW-0648">Protein biosynthesis</keyword>
<keyword evidence="7 9" id="KW-0030">Aminoacyl-tRNA synthetase</keyword>
<evidence type="ECO:0000256" key="3">
    <source>
        <dbReference type="ARBA" id="ARBA00022598"/>
    </source>
</evidence>
<evidence type="ECO:0000313" key="11">
    <source>
        <dbReference type="Proteomes" id="UP001139031"/>
    </source>
</evidence>
<dbReference type="Gene3D" id="1.10.240.10">
    <property type="entry name" value="Tyrosyl-Transfer RNA Synthetase"/>
    <property type="match status" value="1"/>
</dbReference>
<dbReference type="PANTHER" id="PTHR43766:SF1">
    <property type="entry name" value="TRYPTOPHAN--TRNA LIGASE, MITOCHONDRIAL"/>
    <property type="match status" value="1"/>
</dbReference>
<dbReference type="InterPro" id="IPR002305">
    <property type="entry name" value="aa-tRNA-synth_Ic"/>
</dbReference>
<dbReference type="Proteomes" id="UP001139031">
    <property type="component" value="Unassembled WGS sequence"/>
</dbReference>
<evidence type="ECO:0000256" key="8">
    <source>
        <dbReference type="NCBIfam" id="TIGR00233"/>
    </source>
</evidence>
<keyword evidence="4 9" id="KW-0547">Nucleotide-binding</keyword>
<evidence type="ECO:0000256" key="9">
    <source>
        <dbReference type="RuleBase" id="RU363036"/>
    </source>
</evidence>
<dbReference type="InterPro" id="IPR050203">
    <property type="entry name" value="Trp-tRNA_synthetase"/>
</dbReference>
<accession>A0ABS7TYJ4</accession>
<organism evidence="10 11">
    <name type="scientific">Nannocystis pusilla</name>
    <dbReference type="NCBI Taxonomy" id="889268"/>
    <lineage>
        <taxon>Bacteria</taxon>
        <taxon>Pseudomonadati</taxon>
        <taxon>Myxococcota</taxon>
        <taxon>Polyangia</taxon>
        <taxon>Nannocystales</taxon>
        <taxon>Nannocystaceae</taxon>
        <taxon>Nannocystis</taxon>
    </lineage>
</organism>
<reference evidence="10" key="1">
    <citation type="submission" date="2021-08" db="EMBL/GenBank/DDBJ databases">
        <authorList>
            <person name="Stevens D.C."/>
        </authorList>
    </citation>
    <scope>NUCLEOTIDE SEQUENCE</scope>
    <source>
        <strain evidence="10">DSM 53165</strain>
    </source>
</reference>
<dbReference type="EC" id="6.1.1.2" evidence="2 8"/>
<dbReference type="PANTHER" id="PTHR43766">
    <property type="entry name" value="TRYPTOPHAN--TRNA LIGASE, MITOCHONDRIAL"/>
    <property type="match status" value="1"/>
</dbReference>
<dbReference type="InterPro" id="IPR002306">
    <property type="entry name" value="Trp-tRNA-ligase"/>
</dbReference>
<evidence type="ECO:0000313" key="10">
    <source>
        <dbReference type="EMBL" id="MBZ5713338.1"/>
    </source>
</evidence>
<dbReference type="Pfam" id="PF00579">
    <property type="entry name" value="tRNA-synt_1b"/>
    <property type="match status" value="1"/>
</dbReference>
<proteinExistence type="inferred from homology"/>
<evidence type="ECO:0000256" key="6">
    <source>
        <dbReference type="ARBA" id="ARBA00022917"/>
    </source>
</evidence>
<comment type="similarity">
    <text evidence="1 9">Belongs to the class-I aminoacyl-tRNA synthetase family.</text>
</comment>
<name>A0ABS7TYJ4_9BACT</name>
<gene>
    <name evidence="10" type="primary">trpS</name>
    <name evidence="10" type="ORF">K7C98_29235</name>
</gene>
<dbReference type="InterPro" id="IPR001412">
    <property type="entry name" value="aa-tRNA-synth_I_CS"/>
</dbReference>
<comment type="caution">
    <text evidence="10">The sequence shown here is derived from an EMBL/GenBank/DDBJ whole genome shotgun (WGS) entry which is preliminary data.</text>
</comment>
<dbReference type="PROSITE" id="PS00178">
    <property type="entry name" value="AA_TRNA_LIGASE_I"/>
    <property type="match status" value="1"/>
</dbReference>
<dbReference type="InterPro" id="IPR014729">
    <property type="entry name" value="Rossmann-like_a/b/a_fold"/>
</dbReference>
<evidence type="ECO:0000256" key="4">
    <source>
        <dbReference type="ARBA" id="ARBA00022741"/>
    </source>
</evidence>
<protein>
    <recommendedName>
        <fullName evidence="2 8">Tryptophan--tRNA ligase</fullName>
        <ecNumber evidence="2 8">6.1.1.2</ecNumber>
    </recommendedName>
</protein>
<dbReference type="GO" id="GO:0004830">
    <property type="term" value="F:tryptophan-tRNA ligase activity"/>
    <property type="evidence" value="ECO:0007669"/>
    <property type="project" value="UniProtKB-EC"/>
</dbReference>
<dbReference type="NCBIfam" id="TIGR00233">
    <property type="entry name" value="trpS"/>
    <property type="match status" value="1"/>
</dbReference>
<dbReference type="PRINTS" id="PR01039">
    <property type="entry name" value="TRNASYNTHTRP"/>
</dbReference>
<evidence type="ECO:0000256" key="5">
    <source>
        <dbReference type="ARBA" id="ARBA00022840"/>
    </source>
</evidence>
<evidence type="ECO:0000256" key="2">
    <source>
        <dbReference type="ARBA" id="ARBA00013161"/>
    </source>
</evidence>
<dbReference type="CDD" id="cd00806">
    <property type="entry name" value="TrpRS_core"/>
    <property type="match status" value="1"/>
</dbReference>
<keyword evidence="11" id="KW-1185">Reference proteome</keyword>
<dbReference type="SUPFAM" id="SSF52374">
    <property type="entry name" value="Nucleotidylyl transferase"/>
    <property type="match status" value="1"/>
</dbReference>
<evidence type="ECO:0000256" key="7">
    <source>
        <dbReference type="ARBA" id="ARBA00023146"/>
    </source>
</evidence>